<name>A0A813EER5_POLGL</name>
<evidence type="ECO:0000313" key="3">
    <source>
        <dbReference type="Proteomes" id="UP000654075"/>
    </source>
</evidence>
<dbReference type="AlphaFoldDB" id="A0A813EER5"/>
<feature type="compositionally biased region" description="Basic and acidic residues" evidence="1">
    <location>
        <begin position="390"/>
        <end position="402"/>
    </location>
</feature>
<reference evidence="2" key="1">
    <citation type="submission" date="2021-02" db="EMBL/GenBank/DDBJ databases">
        <authorList>
            <person name="Dougan E. K."/>
            <person name="Rhodes N."/>
            <person name="Thang M."/>
            <person name="Chan C."/>
        </authorList>
    </citation>
    <scope>NUCLEOTIDE SEQUENCE</scope>
</reference>
<proteinExistence type="predicted"/>
<evidence type="ECO:0000256" key="1">
    <source>
        <dbReference type="SAM" id="MobiDB-lite"/>
    </source>
</evidence>
<organism evidence="2 3">
    <name type="scientific">Polarella glacialis</name>
    <name type="common">Dinoflagellate</name>
    <dbReference type="NCBI Taxonomy" id="89957"/>
    <lineage>
        <taxon>Eukaryota</taxon>
        <taxon>Sar</taxon>
        <taxon>Alveolata</taxon>
        <taxon>Dinophyceae</taxon>
        <taxon>Suessiales</taxon>
        <taxon>Suessiaceae</taxon>
        <taxon>Polarella</taxon>
    </lineage>
</organism>
<keyword evidence="3" id="KW-1185">Reference proteome</keyword>
<sequence>MIVSSTLFKRHLNTSAANNFELLDLHLSHSRSTAMSCDLSLIAITDGIDKSIPLYLGQELKIWSAGVLVNWLVDDQAIDSIVEVFAAGITLNKNQVDEYIAKFGNRDIVKASLKQLTDRARQINANSLQIFPAPAPPAPAQVASAGTSTPNSDSLPTRLPTGRWSELLNLYNQVQLNGKNRRFPERTILGAESVLARMDHEHRTSKNYSPIGLGEILQKRSFTSLDQVNGFSKNTDKVSRLIVRADGQLVQSEENTWDPRSLLAIIDGVQAIGWAMIFVQWADEEVINTYIEWFTRTCRKNAKMLSQVKEYWDHSSWTLALAMRGQTIGLNMTFKQATSEIMNDLSAMNNIFIVSPSPVATTNGTRPRAPSEEDEGHPEDISPKKRRKGDGKGKKDKDDAGKGGKRWKGADSGKGPGWNNNYVKRDDGAWKQKSWDTKPKRWDGYKQSATSSWSANWE</sequence>
<feature type="region of interest" description="Disordered" evidence="1">
    <location>
        <begin position="136"/>
        <end position="157"/>
    </location>
</feature>
<dbReference type="EMBL" id="CAJNNV010008371">
    <property type="protein sequence ID" value="CAE8596143.1"/>
    <property type="molecule type" value="Genomic_DNA"/>
</dbReference>
<protein>
    <submittedName>
        <fullName evidence="2">Uncharacterized protein</fullName>
    </submittedName>
</protein>
<gene>
    <name evidence="2" type="ORF">PGLA1383_LOCUS14612</name>
</gene>
<dbReference type="OrthoDB" id="412132at2759"/>
<evidence type="ECO:0000313" key="2">
    <source>
        <dbReference type="EMBL" id="CAE8596143.1"/>
    </source>
</evidence>
<dbReference type="Proteomes" id="UP000654075">
    <property type="component" value="Unassembled WGS sequence"/>
</dbReference>
<feature type="region of interest" description="Disordered" evidence="1">
    <location>
        <begin position="356"/>
        <end position="458"/>
    </location>
</feature>
<feature type="compositionally biased region" description="Polar residues" evidence="1">
    <location>
        <begin position="447"/>
        <end position="458"/>
    </location>
</feature>
<accession>A0A813EER5</accession>
<comment type="caution">
    <text evidence="2">The sequence shown here is derived from an EMBL/GenBank/DDBJ whole genome shotgun (WGS) entry which is preliminary data.</text>
</comment>
<feature type="compositionally biased region" description="Polar residues" evidence="1">
    <location>
        <begin position="144"/>
        <end position="155"/>
    </location>
</feature>
<feature type="compositionally biased region" description="Basic and acidic residues" evidence="1">
    <location>
        <begin position="423"/>
        <end position="444"/>
    </location>
</feature>